<feature type="transmembrane region" description="Helical" evidence="1">
    <location>
        <begin position="60"/>
        <end position="86"/>
    </location>
</feature>
<evidence type="ECO:0000313" key="2">
    <source>
        <dbReference type="EMBL" id="MDT2810801.1"/>
    </source>
</evidence>
<sequence length="87" mass="10199">MDFAFSNPLSLFLYAGLFITGFLLLLALMIRLTHGFFFSRTPKRFLEDQNDPRYDHERRAGLAFSHLVLCYLPPFFLGFLILSFLFL</sequence>
<dbReference type="RefSeq" id="WP_311835591.1">
    <property type="nucleotide sequence ID" value="NZ_JARQBJ010000004.1"/>
</dbReference>
<evidence type="ECO:0000313" key="3">
    <source>
        <dbReference type="Proteomes" id="UP001256711"/>
    </source>
</evidence>
<name>A0AAW8U1M5_9ENTE</name>
<dbReference type="EMBL" id="JARQBJ010000004">
    <property type="protein sequence ID" value="MDT2810801.1"/>
    <property type="molecule type" value="Genomic_DNA"/>
</dbReference>
<dbReference type="Proteomes" id="UP001256711">
    <property type="component" value="Unassembled WGS sequence"/>
</dbReference>
<evidence type="ECO:0008006" key="4">
    <source>
        <dbReference type="Google" id="ProtNLM"/>
    </source>
</evidence>
<keyword evidence="1" id="KW-0812">Transmembrane</keyword>
<dbReference type="AlphaFoldDB" id="A0AAW8U1M5"/>
<comment type="caution">
    <text evidence="2">The sequence shown here is derived from an EMBL/GenBank/DDBJ whole genome shotgun (WGS) entry which is preliminary data.</text>
</comment>
<proteinExistence type="predicted"/>
<reference evidence="2" key="1">
    <citation type="submission" date="2023-03" db="EMBL/GenBank/DDBJ databases">
        <authorList>
            <person name="Shen W."/>
            <person name="Cai J."/>
        </authorList>
    </citation>
    <scope>NUCLEOTIDE SEQUENCE</scope>
    <source>
        <strain evidence="2">B226-2</strain>
    </source>
</reference>
<keyword evidence="1" id="KW-1133">Transmembrane helix</keyword>
<evidence type="ECO:0000256" key="1">
    <source>
        <dbReference type="SAM" id="Phobius"/>
    </source>
</evidence>
<gene>
    <name evidence="2" type="ORF">P7H43_09900</name>
</gene>
<organism evidence="2 3">
    <name type="scientific">Enterococcus asini</name>
    <dbReference type="NCBI Taxonomy" id="57732"/>
    <lineage>
        <taxon>Bacteria</taxon>
        <taxon>Bacillati</taxon>
        <taxon>Bacillota</taxon>
        <taxon>Bacilli</taxon>
        <taxon>Lactobacillales</taxon>
        <taxon>Enterococcaceae</taxon>
        <taxon>Enterococcus</taxon>
    </lineage>
</organism>
<feature type="transmembrane region" description="Helical" evidence="1">
    <location>
        <begin position="12"/>
        <end position="39"/>
    </location>
</feature>
<keyword evidence="1" id="KW-0472">Membrane</keyword>
<accession>A0AAW8U1M5</accession>
<protein>
    <recommendedName>
        <fullName evidence="4">DUF3899 domain-containing protein</fullName>
    </recommendedName>
</protein>